<comment type="caution">
    <text evidence="1">The sequence shown here is derived from an EMBL/GenBank/DDBJ whole genome shotgun (WGS) entry which is preliminary data.</text>
</comment>
<evidence type="ECO:0000313" key="1">
    <source>
        <dbReference type="EMBL" id="KAJ8681684.1"/>
    </source>
</evidence>
<accession>A0ACC2PDL8</accession>
<name>A0ACC2PDL8_9HYME</name>
<reference evidence="1" key="1">
    <citation type="submission" date="2023-04" db="EMBL/GenBank/DDBJ databases">
        <title>A chromosome-level genome assembly of the parasitoid wasp Eretmocerus hayati.</title>
        <authorList>
            <person name="Zhong Y."/>
            <person name="Liu S."/>
            <person name="Liu Y."/>
        </authorList>
    </citation>
    <scope>NUCLEOTIDE SEQUENCE</scope>
    <source>
        <strain evidence="1">ZJU_SS_LIU_2023</strain>
    </source>
</reference>
<evidence type="ECO:0000313" key="2">
    <source>
        <dbReference type="Proteomes" id="UP001239111"/>
    </source>
</evidence>
<protein>
    <submittedName>
        <fullName evidence="1">Uncharacterized protein</fullName>
    </submittedName>
</protein>
<dbReference type="Proteomes" id="UP001239111">
    <property type="component" value="Chromosome 1"/>
</dbReference>
<proteinExistence type="predicted"/>
<organism evidence="1 2">
    <name type="scientific">Eretmocerus hayati</name>
    <dbReference type="NCBI Taxonomy" id="131215"/>
    <lineage>
        <taxon>Eukaryota</taxon>
        <taxon>Metazoa</taxon>
        <taxon>Ecdysozoa</taxon>
        <taxon>Arthropoda</taxon>
        <taxon>Hexapoda</taxon>
        <taxon>Insecta</taxon>
        <taxon>Pterygota</taxon>
        <taxon>Neoptera</taxon>
        <taxon>Endopterygota</taxon>
        <taxon>Hymenoptera</taxon>
        <taxon>Apocrita</taxon>
        <taxon>Proctotrupomorpha</taxon>
        <taxon>Chalcidoidea</taxon>
        <taxon>Aphelinidae</taxon>
        <taxon>Aphelininae</taxon>
        <taxon>Eretmocerus</taxon>
    </lineage>
</organism>
<gene>
    <name evidence="1" type="ORF">QAD02_017476</name>
</gene>
<dbReference type="EMBL" id="CM056741">
    <property type="protein sequence ID" value="KAJ8681684.1"/>
    <property type="molecule type" value="Genomic_DNA"/>
</dbReference>
<keyword evidence="2" id="KW-1185">Reference proteome</keyword>
<sequence length="389" mass="45437">MKSSLLAVCICLLVTIDWSVSHSQPDNLTLELVQVIFRHGERTLEKDEKKLITNTKVAFEKLDSFGQLTNKGKKQEYDLGRMLRRRYDDFLGKTYHPDNLYACSSDYDRTKVSLQLVLAGLYPPTPELRWHQNLAWQPIPTQYLPRRLDNIFLLSNCPQFKEKYVELMDSEEMRARLKEFDDLFKFLSTHYPGRIGLEMIYCINNILTIHKDFGIPFPVWYTPKLHEEIKVAAKFLFDTLSYTPDLIRLNAGGLTRRLAKNLDRDDSDDEVYGHGRRKMYLFSGHDLTVYVVLRAHNITLPNILIPDFGSALVLEQWHDSQFHSFVKMYFWTGSSKEMIPIGPNKCNDYCPIGQYLKIVEPSMPSDDEMQCLKKNLDMKNLDLFERLSQ</sequence>